<keyword evidence="2 4" id="KW-0195">Cyclin</keyword>
<name>A0A9P1I9U2_9PELO</name>
<evidence type="ECO:0000256" key="1">
    <source>
        <dbReference type="ARBA" id="ARBA00022618"/>
    </source>
</evidence>
<dbReference type="AlphaFoldDB" id="A0A9P1I9U2"/>
<dbReference type="InterPro" id="IPR013763">
    <property type="entry name" value="Cyclin-like_dom"/>
</dbReference>
<evidence type="ECO:0000313" key="6">
    <source>
        <dbReference type="EMBL" id="CAI5441124.1"/>
    </source>
</evidence>
<comment type="caution">
    <text evidence="6">The sequence shown here is derived from an EMBL/GenBank/DDBJ whole genome shotgun (WGS) entry which is preliminary data.</text>
</comment>
<dbReference type="FunFam" id="1.10.472.10:FF:000001">
    <property type="entry name" value="G2/mitotic-specific cyclin"/>
    <property type="match status" value="1"/>
</dbReference>
<dbReference type="InterPro" id="IPR039361">
    <property type="entry name" value="Cyclin"/>
</dbReference>
<evidence type="ECO:0000313" key="7">
    <source>
        <dbReference type="Proteomes" id="UP001152747"/>
    </source>
</evidence>
<dbReference type="GO" id="GO:0016538">
    <property type="term" value="F:cyclin-dependent protein serine/threonine kinase regulator activity"/>
    <property type="evidence" value="ECO:0007669"/>
    <property type="project" value="InterPro"/>
</dbReference>
<dbReference type="Gene3D" id="1.10.472.10">
    <property type="entry name" value="Cyclin-like"/>
    <property type="match status" value="2"/>
</dbReference>
<dbReference type="GO" id="GO:0044772">
    <property type="term" value="P:mitotic cell cycle phase transition"/>
    <property type="evidence" value="ECO:0007669"/>
    <property type="project" value="InterPro"/>
</dbReference>
<dbReference type="SMART" id="SM00385">
    <property type="entry name" value="CYCLIN"/>
    <property type="match status" value="1"/>
</dbReference>
<dbReference type="PANTHER" id="PTHR10177">
    <property type="entry name" value="CYCLINS"/>
    <property type="match status" value="1"/>
</dbReference>
<dbReference type="InterPro" id="IPR036915">
    <property type="entry name" value="Cyclin-like_sf"/>
</dbReference>
<dbReference type="SUPFAM" id="SSF47954">
    <property type="entry name" value="Cyclin-like"/>
    <property type="match status" value="1"/>
</dbReference>
<accession>A0A9P1I9U2</accession>
<keyword evidence="3" id="KW-0131">Cell cycle</keyword>
<keyword evidence="1" id="KW-0132">Cell division</keyword>
<dbReference type="CDD" id="cd20507">
    <property type="entry name" value="CYCLIN_CCNB1-like_rpt1"/>
    <property type="match status" value="1"/>
</dbReference>
<dbReference type="GO" id="GO:0051301">
    <property type="term" value="P:cell division"/>
    <property type="evidence" value="ECO:0007669"/>
    <property type="project" value="UniProtKB-KW"/>
</dbReference>
<feature type="domain" description="Cyclin-like" evidence="5">
    <location>
        <begin position="114"/>
        <end position="198"/>
    </location>
</feature>
<dbReference type="PROSITE" id="PS00292">
    <property type="entry name" value="CYCLINS"/>
    <property type="match status" value="1"/>
</dbReference>
<evidence type="ECO:0000256" key="3">
    <source>
        <dbReference type="ARBA" id="ARBA00023306"/>
    </source>
</evidence>
<dbReference type="InterPro" id="IPR048258">
    <property type="entry name" value="Cyclins_cyclin-box"/>
</dbReference>
<sequence>MIRAQFRKVKDAVENNLDKAATKTGLTLHRNEPLKQINNAKKSQIEKPAGDAVVIANAKPQAERVVLDDAELKCSEMASDIYKYLVNHEKKYVLHPEFMNGGEPTSKMRKILIDWLLQVHLRFHLLPETLHLAVFLLDHMLAKKLVKKTELQLLGVSCMFVASKFEEVFLPDVYDYEYITENSFNKKQILQMEQLILNTIQFDLSCPSSLIFARSISRLLSEDNAGKIDEQAFFVAYNMIPKSHIAMASMSISLKLCPVDGINNEQAENLMMQNMDCKRSELEHASVLLAQAALKMLKQEKLFACKQKYQSAKMAQVANLITTEAKQKLEKMSEIL</sequence>
<dbReference type="PIRSF" id="PIRSF001771">
    <property type="entry name" value="Cyclin_A_B_D_E"/>
    <property type="match status" value="1"/>
</dbReference>
<dbReference type="OrthoDB" id="5590282at2759"/>
<dbReference type="InterPro" id="IPR006671">
    <property type="entry name" value="Cyclin_N"/>
</dbReference>
<dbReference type="EMBL" id="CANHGI010000002">
    <property type="protein sequence ID" value="CAI5441124.1"/>
    <property type="molecule type" value="Genomic_DNA"/>
</dbReference>
<reference evidence="6" key="1">
    <citation type="submission" date="2022-11" db="EMBL/GenBank/DDBJ databases">
        <authorList>
            <person name="Kikuchi T."/>
        </authorList>
    </citation>
    <scope>NUCLEOTIDE SEQUENCE</scope>
    <source>
        <strain evidence="6">PS1010</strain>
    </source>
</reference>
<evidence type="ECO:0000256" key="4">
    <source>
        <dbReference type="RuleBase" id="RU000383"/>
    </source>
</evidence>
<organism evidence="6 7">
    <name type="scientific">Caenorhabditis angaria</name>
    <dbReference type="NCBI Taxonomy" id="860376"/>
    <lineage>
        <taxon>Eukaryota</taxon>
        <taxon>Metazoa</taxon>
        <taxon>Ecdysozoa</taxon>
        <taxon>Nematoda</taxon>
        <taxon>Chromadorea</taxon>
        <taxon>Rhabditida</taxon>
        <taxon>Rhabditina</taxon>
        <taxon>Rhabditomorpha</taxon>
        <taxon>Rhabditoidea</taxon>
        <taxon>Rhabditidae</taxon>
        <taxon>Peloderinae</taxon>
        <taxon>Caenorhabditis</taxon>
    </lineage>
</organism>
<dbReference type="InterPro" id="IPR046965">
    <property type="entry name" value="Cyclin_A/B-like"/>
</dbReference>
<evidence type="ECO:0000256" key="2">
    <source>
        <dbReference type="ARBA" id="ARBA00023127"/>
    </source>
</evidence>
<evidence type="ECO:0000259" key="5">
    <source>
        <dbReference type="SMART" id="SM00385"/>
    </source>
</evidence>
<keyword evidence="7" id="KW-1185">Reference proteome</keyword>
<comment type="similarity">
    <text evidence="4">Belongs to the cyclin family.</text>
</comment>
<dbReference type="Pfam" id="PF00134">
    <property type="entry name" value="Cyclin_N"/>
    <property type="match status" value="1"/>
</dbReference>
<protein>
    <recommendedName>
        <fullName evidence="5">Cyclin-like domain-containing protein</fullName>
    </recommendedName>
</protein>
<gene>
    <name evidence="6" type="ORF">CAMP_LOCUS3761</name>
</gene>
<proteinExistence type="inferred from homology"/>
<dbReference type="Proteomes" id="UP001152747">
    <property type="component" value="Unassembled WGS sequence"/>
</dbReference>